<comment type="caution">
    <text evidence="1">The sequence shown here is derived from an EMBL/GenBank/DDBJ whole genome shotgun (WGS) entry which is preliminary data.</text>
</comment>
<reference evidence="1 2" key="1">
    <citation type="submission" date="2023-03" db="EMBL/GenBank/DDBJ databases">
        <title>High recombination rates correlate with genetic variation in Cardiocondyla obscurior ants.</title>
        <authorList>
            <person name="Errbii M."/>
        </authorList>
    </citation>
    <scope>NUCLEOTIDE SEQUENCE [LARGE SCALE GENOMIC DNA]</scope>
    <source>
        <strain evidence="1">Alpha-2009</strain>
        <tissue evidence="1">Whole body</tissue>
    </source>
</reference>
<sequence>MNILSQHERSFVLRHDSTFSFYAESARFTRRSTRSHRRKHDVGIHVAADYPLFIRAHHVTEAAITNLEARPSRAKSLGFAARRGRPLSHVICKE</sequence>
<dbReference type="EMBL" id="JADYXP020000005">
    <property type="protein sequence ID" value="KAL0124571.1"/>
    <property type="molecule type" value="Genomic_DNA"/>
</dbReference>
<proteinExistence type="predicted"/>
<evidence type="ECO:0000313" key="1">
    <source>
        <dbReference type="EMBL" id="KAL0124571.1"/>
    </source>
</evidence>
<protein>
    <submittedName>
        <fullName evidence="1">Uncharacterized protein</fullName>
    </submittedName>
</protein>
<organism evidence="1 2">
    <name type="scientific">Cardiocondyla obscurior</name>
    <dbReference type="NCBI Taxonomy" id="286306"/>
    <lineage>
        <taxon>Eukaryota</taxon>
        <taxon>Metazoa</taxon>
        <taxon>Ecdysozoa</taxon>
        <taxon>Arthropoda</taxon>
        <taxon>Hexapoda</taxon>
        <taxon>Insecta</taxon>
        <taxon>Pterygota</taxon>
        <taxon>Neoptera</taxon>
        <taxon>Endopterygota</taxon>
        <taxon>Hymenoptera</taxon>
        <taxon>Apocrita</taxon>
        <taxon>Aculeata</taxon>
        <taxon>Formicoidea</taxon>
        <taxon>Formicidae</taxon>
        <taxon>Myrmicinae</taxon>
        <taxon>Cardiocondyla</taxon>
    </lineage>
</organism>
<dbReference type="Proteomes" id="UP001430953">
    <property type="component" value="Unassembled WGS sequence"/>
</dbReference>
<accession>A0AAW2GBH9</accession>
<dbReference type="AlphaFoldDB" id="A0AAW2GBH9"/>
<keyword evidence="2" id="KW-1185">Reference proteome</keyword>
<evidence type="ECO:0000313" key="2">
    <source>
        <dbReference type="Proteomes" id="UP001430953"/>
    </source>
</evidence>
<gene>
    <name evidence="1" type="ORF">PUN28_006427</name>
</gene>
<name>A0AAW2GBH9_9HYME</name>